<reference evidence="2" key="1">
    <citation type="journal article" date="2019" name="Int. J. Syst. Evol. Microbiol.">
        <title>The Global Catalogue of Microorganisms (GCM) 10K type strain sequencing project: providing services to taxonomists for standard genome sequencing and annotation.</title>
        <authorList>
            <consortium name="The Broad Institute Genomics Platform"/>
            <consortium name="The Broad Institute Genome Sequencing Center for Infectious Disease"/>
            <person name="Wu L."/>
            <person name="Ma J."/>
        </authorList>
    </citation>
    <scope>NUCLEOTIDE SEQUENCE [LARGE SCALE GENOMIC DNA]</scope>
    <source>
        <strain evidence="2">CCUG 49679</strain>
    </source>
</reference>
<name>A0ABW1PL34_9FLAO</name>
<proteinExistence type="predicted"/>
<gene>
    <name evidence="1" type="ORF">ACFPVY_06740</name>
</gene>
<dbReference type="Proteomes" id="UP001596287">
    <property type="component" value="Unassembled WGS sequence"/>
</dbReference>
<keyword evidence="2" id="KW-1185">Reference proteome</keyword>
<protein>
    <submittedName>
        <fullName evidence="1">Uncharacterized protein</fullName>
    </submittedName>
</protein>
<dbReference type="RefSeq" id="WP_379791208.1">
    <property type="nucleotide sequence ID" value="NZ_JBHSQB010000005.1"/>
</dbReference>
<evidence type="ECO:0000313" key="1">
    <source>
        <dbReference type="EMBL" id="MFC6096340.1"/>
    </source>
</evidence>
<sequence>MKILKYIYSFFQSNEFEQTDEEVLKILEDGASKAIEIGKDLNYKLDYSEGSIKTVDKILNRIKTVFEDKNDLSGFALVYGLYIIEVFERNHQKGYLKKRYNNHGPDDFPYYRKKELIFPCLWCYDIIFQSDANDIWSQYQSAILED</sequence>
<accession>A0ABW1PL34</accession>
<dbReference type="EMBL" id="JBHSQB010000005">
    <property type="protein sequence ID" value="MFC6096340.1"/>
    <property type="molecule type" value="Genomic_DNA"/>
</dbReference>
<organism evidence="1 2">
    <name type="scientific">Flavobacterium qiangtangense</name>
    <dbReference type="NCBI Taxonomy" id="1442595"/>
    <lineage>
        <taxon>Bacteria</taxon>
        <taxon>Pseudomonadati</taxon>
        <taxon>Bacteroidota</taxon>
        <taxon>Flavobacteriia</taxon>
        <taxon>Flavobacteriales</taxon>
        <taxon>Flavobacteriaceae</taxon>
        <taxon>Flavobacterium</taxon>
    </lineage>
</organism>
<comment type="caution">
    <text evidence="1">The sequence shown here is derived from an EMBL/GenBank/DDBJ whole genome shotgun (WGS) entry which is preliminary data.</text>
</comment>
<evidence type="ECO:0000313" key="2">
    <source>
        <dbReference type="Proteomes" id="UP001596287"/>
    </source>
</evidence>